<keyword evidence="2 4" id="KW-0456">Lyase</keyword>
<evidence type="ECO:0000259" key="3">
    <source>
        <dbReference type="SMART" id="SM01007"/>
    </source>
</evidence>
<name>A0A645HTL7_9ZZZZ</name>
<keyword evidence="1" id="KW-0479">Metal-binding</keyword>
<dbReference type="InterPro" id="IPR036409">
    <property type="entry name" value="Aldolase_II/adducin_N_sf"/>
</dbReference>
<dbReference type="GO" id="GO:0005829">
    <property type="term" value="C:cytosol"/>
    <property type="evidence" value="ECO:0007669"/>
    <property type="project" value="TreeGrafter"/>
</dbReference>
<sequence length="164" mass="17486">MKEDDLIVFNAKGERIEGTLRESVDTVALQYIFNELPEVNAIIHTHQPYATAAGLIGDTFPAALTTLANVTLGAINVAPYCSAASLDMGVQSVKYLGGKRAVILKHHGVIAVGGNLKEALYAAIYMEEAAKAYLAAKAAGDVAIMTDEQTRDAVEIHRTYGQGH</sequence>
<evidence type="ECO:0000256" key="1">
    <source>
        <dbReference type="ARBA" id="ARBA00022723"/>
    </source>
</evidence>
<dbReference type="GO" id="GO:0046872">
    <property type="term" value="F:metal ion binding"/>
    <property type="evidence" value="ECO:0007669"/>
    <property type="project" value="UniProtKB-KW"/>
</dbReference>
<protein>
    <submittedName>
        <fullName evidence="4">L-fuculose phosphate aldolase</fullName>
        <ecNumber evidence="4">4.1.2.17</ecNumber>
    </submittedName>
</protein>
<accession>A0A645HTL7</accession>
<dbReference type="PANTHER" id="PTHR22789">
    <property type="entry name" value="FUCULOSE PHOSPHATE ALDOLASE"/>
    <property type="match status" value="1"/>
</dbReference>
<feature type="domain" description="Class II aldolase/adducin N-terminal" evidence="3">
    <location>
        <begin position="1"/>
        <end position="134"/>
    </location>
</feature>
<dbReference type="SMART" id="SM01007">
    <property type="entry name" value="Aldolase_II"/>
    <property type="match status" value="1"/>
</dbReference>
<evidence type="ECO:0000313" key="4">
    <source>
        <dbReference type="EMBL" id="MPN41812.1"/>
    </source>
</evidence>
<dbReference type="InterPro" id="IPR001303">
    <property type="entry name" value="Aldolase_II/adducin_N"/>
</dbReference>
<dbReference type="EC" id="4.1.2.17" evidence="4"/>
<organism evidence="4">
    <name type="scientific">bioreactor metagenome</name>
    <dbReference type="NCBI Taxonomy" id="1076179"/>
    <lineage>
        <taxon>unclassified sequences</taxon>
        <taxon>metagenomes</taxon>
        <taxon>ecological metagenomes</taxon>
    </lineage>
</organism>
<dbReference type="InterPro" id="IPR050197">
    <property type="entry name" value="Aldolase_class_II_sugar_metab"/>
</dbReference>
<dbReference type="SUPFAM" id="SSF53639">
    <property type="entry name" value="AraD/HMP-PK domain-like"/>
    <property type="match status" value="1"/>
</dbReference>
<dbReference type="GO" id="GO:0008738">
    <property type="term" value="F:L-fuculose-phosphate aldolase activity"/>
    <property type="evidence" value="ECO:0007669"/>
    <property type="project" value="UniProtKB-EC"/>
</dbReference>
<dbReference type="GO" id="GO:0019323">
    <property type="term" value="P:pentose catabolic process"/>
    <property type="evidence" value="ECO:0007669"/>
    <property type="project" value="TreeGrafter"/>
</dbReference>
<comment type="caution">
    <text evidence="4">The sequence shown here is derived from an EMBL/GenBank/DDBJ whole genome shotgun (WGS) entry which is preliminary data.</text>
</comment>
<dbReference type="AlphaFoldDB" id="A0A645HTL7"/>
<dbReference type="Gene3D" id="3.40.225.10">
    <property type="entry name" value="Class II aldolase/adducin N-terminal domain"/>
    <property type="match status" value="1"/>
</dbReference>
<reference evidence="4" key="1">
    <citation type="submission" date="2019-08" db="EMBL/GenBank/DDBJ databases">
        <authorList>
            <person name="Kucharzyk K."/>
            <person name="Murdoch R.W."/>
            <person name="Higgins S."/>
            <person name="Loffler F."/>
        </authorList>
    </citation>
    <scope>NUCLEOTIDE SEQUENCE</scope>
</reference>
<gene>
    <name evidence="4" type="primary">fucA_23</name>
    <name evidence="4" type="ORF">SDC9_189367</name>
</gene>
<evidence type="ECO:0000256" key="2">
    <source>
        <dbReference type="ARBA" id="ARBA00023239"/>
    </source>
</evidence>
<dbReference type="Pfam" id="PF00596">
    <property type="entry name" value="Aldolase_II"/>
    <property type="match status" value="1"/>
</dbReference>
<proteinExistence type="predicted"/>
<dbReference type="PANTHER" id="PTHR22789:SF0">
    <property type="entry name" value="3-OXO-TETRONATE 4-PHOSPHATE DECARBOXYLASE-RELATED"/>
    <property type="match status" value="1"/>
</dbReference>
<dbReference type="EMBL" id="VSSQ01099100">
    <property type="protein sequence ID" value="MPN41812.1"/>
    <property type="molecule type" value="Genomic_DNA"/>
</dbReference>